<dbReference type="InterPro" id="IPR005149">
    <property type="entry name" value="Tscrpt_reg_PadR_N"/>
</dbReference>
<comment type="caution">
    <text evidence="2">The sequence shown here is derived from an EMBL/GenBank/DDBJ whole genome shotgun (WGS) entry which is preliminary data.</text>
</comment>
<dbReference type="PANTHER" id="PTHR33169">
    <property type="entry name" value="PADR-FAMILY TRANSCRIPTIONAL REGULATOR"/>
    <property type="match status" value="1"/>
</dbReference>
<dbReference type="SUPFAM" id="SSF46785">
    <property type="entry name" value="Winged helix' DNA-binding domain"/>
    <property type="match status" value="1"/>
</dbReference>
<sequence>MLELAILGFLADGPLHGYQLRRRIAHLTGHTRPVSDGSLYPAINRLVKAGLLDRRIEPGAAAAQRHTLTLTAAGRAELLRRLREPADLEISDSTRYFTILAFLSHLPDAADRHAVLRRRLEFLERPTSFFYDSDSDSGHDEDRPLRADDTDDPYRRGMLLIARATSRAERSWLREVTGAGAEAQEEGGEAACLLDRVCPDCGRLAAERDARYCGRCGTPLPSL</sequence>
<keyword evidence="3" id="KW-1185">Reference proteome</keyword>
<dbReference type="EMBL" id="JBIAPK010000004">
    <property type="protein sequence ID" value="MFF3340215.1"/>
    <property type="molecule type" value="Genomic_DNA"/>
</dbReference>
<proteinExistence type="predicted"/>
<dbReference type="PANTHER" id="PTHR33169:SF26">
    <property type="entry name" value="CONSERVED PROTEIN"/>
    <property type="match status" value="1"/>
</dbReference>
<gene>
    <name evidence="2" type="ORF">ACFYWW_15975</name>
</gene>
<accession>A0ABW6RF95</accession>
<evidence type="ECO:0000313" key="3">
    <source>
        <dbReference type="Proteomes" id="UP001601976"/>
    </source>
</evidence>
<organism evidence="2 3">
    <name type="scientific">Streptomyces flavidovirens</name>
    <dbReference type="NCBI Taxonomy" id="67298"/>
    <lineage>
        <taxon>Bacteria</taxon>
        <taxon>Bacillati</taxon>
        <taxon>Actinomycetota</taxon>
        <taxon>Actinomycetes</taxon>
        <taxon>Kitasatosporales</taxon>
        <taxon>Streptomycetaceae</taxon>
        <taxon>Streptomyces</taxon>
    </lineage>
</organism>
<evidence type="ECO:0000259" key="1">
    <source>
        <dbReference type="Pfam" id="PF03551"/>
    </source>
</evidence>
<evidence type="ECO:0000313" key="2">
    <source>
        <dbReference type="EMBL" id="MFF3340215.1"/>
    </source>
</evidence>
<feature type="domain" description="Transcription regulator PadR N-terminal" evidence="1">
    <location>
        <begin position="6"/>
        <end position="78"/>
    </location>
</feature>
<name>A0ABW6RF95_9ACTN</name>
<dbReference type="Gene3D" id="1.10.10.10">
    <property type="entry name" value="Winged helix-like DNA-binding domain superfamily/Winged helix DNA-binding domain"/>
    <property type="match status" value="1"/>
</dbReference>
<dbReference type="RefSeq" id="WP_355713545.1">
    <property type="nucleotide sequence ID" value="NZ_JBEXNP010000002.1"/>
</dbReference>
<dbReference type="Pfam" id="PF03551">
    <property type="entry name" value="PadR"/>
    <property type="match status" value="1"/>
</dbReference>
<reference evidence="2 3" key="1">
    <citation type="submission" date="2024-10" db="EMBL/GenBank/DDBJ databases">
        <title>The Natural Products Discovery Center: Release of the First 8490 Sequenced Strains for Exploring Actinobacteria Biosynthetic Diversity.</title>
        <authorList>
            <person name="Kalkreuter E."/>
            <person name="Kautsar S.A."/>
            <person name="Yang D."/>
            <person name="Bader C.D."/>
            <person name="Teijaro C.N."/>
            <person name="Fluegel L."/>
            <person name="Davis C.M."/>
            <person name="Simpson J.R."/>
            <person name="Lauterbach L."/>
            <person name="Steele A.D."/>
            <person name="Gui C."/>
            <person name="Meng S."/>
            <person name="Li G."/>
            <person name="Viehrig K."/>
            <person name="Ye F."/>
            <person name="Su P."/>
            <person name="Kiefer A.F."/>
            <person name="Nichols A."/>
            <person name="Cepeda A.J."/>
            <person name="Yan W."/>
            <person name="Fan B."/>
            <person name="Jiang Y."/>
            <person name="Adhikari A."/>
            <person name="Zheng C.-J."/>
            <person name="Schuster L."/>
            <person name="Cowan T.M."/>
            <person name="Smanski M.J."/>
            <person name="Chevrette M.G."/>
            <person name="De Carvalho L.P.S."/>
            <person name="Shen B."/>
        </authorList>
    </citation>
    <scope>NUCLEOTIDE SEQUENCE [LARGE SCALE GENOMIC DNA]</scope>
    <source>
        <strain evidence="2 3">NPDC003029</strain>
    </source>
</reference>
<dbReference type="InterPro" id="IPR036388">
    <property type="entry name" value="WH-like_DNA-bd_sf"/>
</dbReference>
<dbReference type="Proteomes" id="UP001601976">
    <property type="component" value="Unassembled WGS sequence"/>
</dbReference>
<dbReference type="InterPro" id="IPR036390">
    <property type="entry name" value="WH_DNA-bd_sf"/>
</dbReference>
<dbReference type="InterPro" id="IPR052509">
    <property type="entry name" value="Metal_resp_DNA-bind_regulator"/>
</dbReference>
<protein>
    <submittedName>
        <fullName evidence="2">Helix-turn-helix transcriptional regulator</fullName>
    </submittedName>
</protein>